<dbReference type="KEGG" id="dps:DP2941"/>
<dbReference type="HOGENOM" id="CLU_029499_0_2_7"/>
<dbReference type="InterPro" id="IPR029044">
    <property type="entry name" value="Nucleotide-diphossugar_trans"/>
</dbReference>
<dbReference type="Proteomes" id="UP000000602">
    <property type="component" value="Chromosome"/>
</dbReference>
<dbReference type="AlphaFoldDB" id="Q6AJ10"/>
<dbReference type="SUPFAM" id="SSF53448">
    <property type="entry name" value="Nucleotide-diphospho-sugar transferases"/>
    <property type="match status" value="1"/>
</dbReference>
<accession>Q6AJ10</accession>
<dbReference type="Gene3D" id="3.90.550.10">
    <property type="entry name" value="Spore Coat Polysaccharide Biosynthesis Protein SpsA, Chain A"/>
    <property type="match status" value="1"/>
</dbReference>
<dbReference type="EMBL" id="CR522870">
    <property type="protein sequence ID" value="CAG37670.1"/>
    <property type="molecule type" value="Genomic_DNA"/>
</dbReference>
<dbReference type="eggNOG" id="COG1208">
    <property type="taxonomic scope" value="Bacteria"/>
</dbReference>
<feature type="domain" description="Nucleotidyl transferase" evidence="1">
    <location>
        <begin position="11"/>
        <end position="228"/>
    </location>
</feature>
<evidence type="ECO:0000259" key="1">
    <source>
        <dbReference type="Pfam" id="PF00483"/>
    </source>
</evidence>
<keyword evidence="3" id="KW-1185">Reference proteome</keyword>
<name>Q6AJ10_DESPS</name>
<dbReference type="GO" id="GO:0016779">
    <property type="term" value="F:nucleotidyltransferase activity"/>
    <property type="evidence" value="ECO:0007669"/>
    <property type="project" value="UniProtKB-KW"/>
</dbReference>
<keyword evidence="2" id="KW-0548">Nucleotidyltransferase</keyword>
<reference evidence="3" key="1">
    <citation type="journal article" date="2004" name="Environ. Microbiol.">
        <title>The genome of Desulfotalea psychrophila, a sulfate-reducing bacterium from permanently cold Arctic sediments.</title>
        <authorList>
            <person name="Rabus R."/>
            <person name="Ruepp A."/>
            <person name="Frickey T."/>
            <person name="Rattei T."/>
            <person name="Fartmann B."/>
            <person name="Stark M."/>
            <person name="Bauer M."/>
            <person name="Zibat A."/>
            <person name="Lombardot T."/>
            <person name="Becker I."/>
            <person name="Amann J."/>
            <person name="Gellner K."/>
            <person name="Teeling H."/>
            <person name="Leuschner W.D."/>
            <person name="Gloeckner F.-O."/>
            <person name="Lupas A.N."/>
            <person name="Amann R."/>
            <person name="Klenk H.-P."/>
        </authorList>
    </citation>
    <scope>NUCLEOTIDE SEQUENCE [LARGE SCALE GENOMIC DNA]</scope>
    <source>
        <strain evidence="3">DSM 12343 / LSv54</strain>
    </source>
</reference>
<gene>
    <name evidence="2" type="ordered locus">DP2941</name>
</gene>
<keyword evidence="2" id="KW-0808">Transferase</keyword>
<organism evidence="2 3">
    <name type="scientific">Desulfotalea psychrophila (strain LSv54 / DSM 12343)</name>
    <dbReference type="NCBI Taxonomy" id="177439"/>
    <lineage>
        <taxon>Bacteria</taxon>
        <taxon>Pseudomonadati</taxon>
        <taxon>Thermodesulfobacteriota</taxon>
        <taxon>Desulfobulbia</taxon>
        <taxon>Desulfobulbales</taxon>
        <taxon>Desulfocapsaceae</taxon>
        <taxon>Desulfotalea</taxon>
    </lineage>
</organism>
<dbReference type="RefSeq" id="WP_011190182.1">
    <property type="nucleotide sequence ID" value="NC_006138.1"/>
</dbReference>
<evidence type="ECO:0000313" key="2">
    <source>
        <dbReference type="EMBL" id="CAG37670.1"/>
    </source>
</evidence>
<dbReference type="InterPro" id="IPR050486">
    <property type="entry name" value="Mannose-1P_guanyltransferase"/>
</dbReference>
<dbReference type="OrthoDB" id="9809275at2"/>
<evidence type="ECO:0000313" key="3">
    <source>
        <dbReference type="Proteomes" id="UP000000602"/>
    </source>
</evidence>
<proteinExistence type="predicted"/>
<protein>
    <submittedName>
        <fullName evidence="2">Related to mannose-1-phosphate guanylyltransferase</fullName>
    </submittedName>
</protein>
<dbReference type="CDD" id="cd06422">
    <property type="entry name" value="NTP_transferase_like_1"/>
    <property type="match status" value="1"/>
</dbReference>
<dbReference type="PANTHER" id="PTHR22572">
    <property type="entry name" value="SUGAR-1-PHOSPHATE GUANYL TRANSFERASE"/>
    <property type="match status" value="1"/>
</dbReference>
<dbReference type="STRING" id="177439.DP2941"/>
<dbReference type="Pfam" id="PF00483">
    <property type="entry name" value="NTP_transferase"/>
    <property type="match status" value="1"/>
</dbReference>
<sequence length="305" mass="33562">MKFQEEVDMQAMILAAGFGTRLLPFTAIRPKPLFPILDTPLLILTIRRLQHAGFRKIIVNCHHLREQIVQAVQGIDGLIIQEEETILGTGGGLRRALSCLDDAPLLVTNSDIYHNLDYRSLYDAHLRACLPVTMAMHDCPRFNGVGVLGEEVVGFGAGSLKNAAFSGLHVLDPWVLRDIEEESFSCIIDRYKRLLAGGGRISSYRMDESYWADMGTLADYLDLHAGLLSSRVPVLAELLPAVQLSSVPPEGVEVTDWAYLPDSVRVKGACRLARSVVWPGAELLEGCSYRDTIVTSEMSLGGEVI</sequence>
<dbReference type="InterPro" id="IPR005835">
    <property type="entry name" value="NTP_transferase_dom"/>
</dbReference>